<feature type="domain" description="N-acetyltransferase" evidence="1">
    <location>
        <begin position="434"/>
        <end position="597"/>
    </location>
</feature>
<dbReference type="GO" id="GO:0016747">
    <property type="term" value="F:acyltransferase activity, transferring groups other than amino-acyl groups"/>
    <property type="evidence" value="ECO:0007669"/>
    <property type="project" value="InterPro"/>
</dbReference>
<accession>A0A495XK00</accession>
<dbReference type="InterPro" id="IPR049369">
    <property type="entry name" value="BF1531-like_N"/>
</dbReference>
<proteinExistence type="predicted"/>
<dbReference type="AlphaFoldDB" id="A0A495XK00"/>
<dbReference type="InterPro" id="IPR016181">
    <property type="entry name" value="Acyl_CoA_acyltransferase"/>
</dbReference>
<protein>
    <submittedName>
        <fullName evidence="2">D-glyceryl-ACP synthase</fullName>
    </submittedName>
</protein>
<organism evidence="2 3">
    <name type="scientific">Saccharothrix variisporea</name>
    <dbReference type="NCBI Taxonomy" id="543527"/>
    <lineage>
        <taxon>Bacteria</taxon>
        <taxon>Bacillati</taxon>
        <taxon>Actinomycetota</taxon>
        <taxon>Actinomycetes</taxon>
        <taxon>Pseudonocardiales</taxon>
        <taxon>Pseudonocardiaceae</taxon>
        <taxon>Saccharothrix</taxon>
    </lineage>
</organism>
<dbReference type="InterPro" id="IPR000182">
    <property type="entry name" value="GNAT_dom"/>
</dbReference>
<sequence>MSSPLDPASVRSSLLSTDDPSTWRRFAGVVAGDPALRAAMIRREARVVSLSSHSNGLFDTALATAGLCVGLDLHILQTPFGQLEQQLLDRSSDFLDHRPDFVILSGTVEDLVQGTPDPDQAVDEAVRRWSRLWWLTAERLRCRVVQHLFVPPAHDDLAADPRTWSRSATAVVTRTNQALRDRAGDDVLIVDSERLAAEVGLRNWRDDRYWHLMRQAVSIDVLPVLAKATAGVLAAELGTTRRCVVVDLDNTLWDGVLADDGFAGVGLASGARAEGFRRFQEHLLWLHKRGVALAVASKNDPELAVRGLAEVPGMVLGPEHFAAVVADWRPKSEQLVEIAESLRLPLDSLVFVDDNPAECAQVGWAHPEVDVVLLPRHPADYTAALAGRPTLAGAPVSPADSLRAASYRALAAADRLRDHAPSLEEFLDQLRMVSRVRPVDGESLPRVARLVQKTNQFNATTRRHSPAELEDRVGAPDWICLTLELSDRFGRHGIVGALLAHTTPPVAEIDTLLLSCRVIGRTAERRLVAEAAELAARAGCTTLRGLYTPSGRNDLVRDLYPRLGFHEVRRSGHLVVYDHHLGSTSLDTPHITEEPDA</sequence>
<dbReference type="Gene3D" id="3.40.630.30">
    <property type="match status" value="1"/>
</dbReference>
<comment type="caution">
    <text evidence="2">The sequence shown here is derived from an EMBL/GenBank/DDBJ whole genome shotgun (WGS) entry which is preliminary data.</text>
</comment>
<dbReference type="Pfam" id="PF21211">
    <property type="entry name" value="FkbH_N"/>
    <property type="match status" value="1"/>
</dbReference>
<dbReference type="InterPro" id="IPR023214">
    <property type="entry name" value="HAD_sf"/>
</dbReference>
<gene>
    <name evidence="2" type="ORF">DFJ66_7783</name>
</gene>
<reference evidence="2 3" key="1">
    <citation type="submission" date="2018-10" db="EMBL/GenBank/DDBJ databases">
        <title>Sequencing the genomes of 1000 actinobacteria strains.</title>
        <authorList>
            <person name="Klenk H.-P."/>
        </authorList>
    </citation>
    <scope>NUCLEOTIDE SEQUENCE [LARGE SCALE GENOMIC DNA]</scope>
    <source>
        <strain evidence="2 3">DSM 43911</strain>
    </source>
</reference>
<name>A0A495XK00_9PSEU</name>
<dbReference type="NCBIfam" id="TIGR01686">
    <property type="entry name" value="FkbH"/>
    <property type="match status" value="1"/>
</dbReference>
<dbReference type="NCBIfam" id="TIGR01681">
    <property type="entry name" value="HAD-SF-IIIC"/>
    <property type="match status" value="1"/>
</dbReference>
<dbReference type="InterPro" id="IPR036514">
    <property type="entry name" value="SGNH_hydro_sf"/>
</dbReference>
<dbReference type="SUPFAM" id="SSF55729">
    <property type="entry name" value="Acyl-CoA N-acyltransferases (Nat)"/>
    <property type="match status" value="1"/>
</dbReference>
<dbReference type="InterPro" id="IPR010037">
    <property type="entry name" value="FkbH_domain"/>
</dbReference>
<keyword evidence="3" id="KW-1185">Reference proteome</keyword>
<dbReference type="PROSITE" id="PS51186">
    <property type="entry name" value="GNAT"/>
    <property type="match status" value="1"/>
</dbReference>
<dbReference type="Proteomes" id="UP000272729">
    <property type="component" value="Unassembled WGS sequence"/>
</dbReference>
<dbReference type="Gene3D" id="3.40.50.1110">
    <property type="entry name" value="SGNH hydrolase"/>
    <property type="match status" value="1"/>
</dbReference>
<evidence type="ECO:0000313" key="2">
    <source>
        <dbReference type="EMBL" id="RKT74427.1"/>
    </source>
</evidence>
<dbReference type="Gene3D" id="3.40.50.1000">
    <property type="entry name" value="HAD superfamily/HAD-like"/>
    <property type="match status" value="1"/>
</dbReference>
<dbReference type="SUPFAM" id="SSF56784">
    <property type="entry name" value="HAD-like"/>
    <property type="match status" value="1"/>
</dbReference>
<dbReference type="InterPro" id="IPR036412">
    <property type="entry name" value="HAD-like_sf"/>
</dbReference>
<dbReference type="EMBL" id="RBXR01000001">
    <property type="protein sequence ID" value="RKT74427.1"/>
    <property type="molecule type" value="Genomic_DNA"/>
</dbReference>
<evidence type="ECO:0000259" key="1">
    <source>
        <dbReference type="PROSITE" id="PS51186"/>
    </source>
</evidence>
<evidence type="ECO:0000313" key="3">
    <source>
        <dbReference type="Proteomes" id="UP000272729"/>
    </source>
</evidence>
<dbReference type="RefSeq" id="WP_170199960.1">
    <property type="nucleotide sequence ID" value="NZ_JBIUBA010000003.1"/>
</dbReference>
<dbReference type="InterPro" id="IPR010033">
    <property type="entry name" value="HAD_SF_ppase_IIIC"/>
</dbReference>